<feature type="transmembrane region" description="Helical" evidence="6">
    <location>
        <begin position="88"/>
        <end position="112"/>
    </location>
</feature>
<name>A0ABT9KKM8_9ACTN</name>
<evidence type="ECO:0000313" key="9">
    <source>
        <dbReference type="EMBL" id="MDP9608981.1"/>
    </source>
</evidence>
<feature type="chain" id="PRO_5046509759" description="Type II secretion system protein GspF domain-containing protein" evidence="7">
    <location>
        <begin position="28"/>
        <end position="282"/>
    </location>
</feature>
<accession>A0ABT9KKM8</accession>
<proteinExistence type="predicted"/>
<dbReference type="EMBL" id="JAURUE010000001">
    <property type="protein sequence ID" value="MDP9608981.1"/>
    <property type="molecule type" value="Genomic_DNA"/>
</dbReference>
<keyword evidence="10" id="KW-1185">Reference proteome</keyword>
<dbReference type="PANTHER" id="PTHR35007:SF3">
    <property type="entry name" value="POSSIBLE CONSERVED ALANINE RICH MEMBRANE PROTEIN"/>
    <property type="match status" value="1"/>
</dbReference>
<evidence type="ECO:0000256" key="5">
    <source>
        <dbReference type="ARBA" id="ARBA00023136"/>
    </source>
</evidence>
<protein>
    <recommendedName>
        <fullName evidence="8">Type II secretion system protein GspF domain-containing protein</fullName>
    </recommendedName>
</protein>
<keyword evidence="4 6" id="KW-1133">Transmembrane helix</keyword>
<gene>
    <name evidence="9" type="ORF">JOF35_001258</name>
</gene>
<dbReference type="RefSeq" id="WP_060951849.1">
    <property type="nucleotide sequence ID" value="NZ_JAURUE010000001.1"/>
</dbReference>
<comment type="subcellular location">
    <subcellularLocation>
        <location evidence="1">Cell membrane</location>
        <topology evidence="1">Multi-pass membrane protein</topology>
    </subcellularLocation>
</comment>
<feature type="domain" description="Type II secretion system protein GspF" evidence="8">
    <location>
        <begin position="144"/>
        <end position="266"/>
    </location>
</feature>
<evidence type="ECO:0000256" key="2">
    <source>
        <dbReference type="ARBA" id="ARBA00022475"/>
    </source>
</evidence>
<feature type="transmembrane region" description="Helical" evidence="6">
    <location>
        <begin position="247"/>
        <end position="274"/>
    </location>
</feature>
<dbReference type="Pfam" id="PF00482">
    <property type="entry name" value="T2SSF"/>
    <property type="match status" value="1"/>
</dbReference>
<feature type="signal peptide" evidence="7">
    <location>
        <begin position="1"/>
        <end position="27"/>
    </location>
</feature>
<keyword evidence="5 6" id="KW-0472">Membrane</keyword>
<evidence type="ECO:0000256" key="6">
    <source>
        <dbReference type="SAM" id="Phobius"/>
    </source>
</evidence>
<evidence type="ECO:0000256" key="7">
    <source>
        <dbReference type="SAM" id="SignalP"/>
    </source>
</evidence>
<comment type="caution">
    <text evidence="9">The sequence shown here is derived from an EMBL/GenBank/DDBJ whole genome shotgun (WGS) entry which is preliminary data.</text>
</comment>
<dbReference type="PANTHER" id="PTHR35007">
    <property type="entry name" value="INTEGRAL MEMBRANE PROTEIN-RELATED"/>
    <property type="match status" value="1"/>
</dbReference>
<sequence length="282" mass="28836">MNAESVRSLGIALSFLAAALCAAMAMAEARRERKAGRRLVTLLPGAGGGWPRRARPWRRWHVGADAGAPPVRAAAGGARTAWAAAGGALVAAVVLVGGPPGWVLGLVSAWGLCRWQRHRRATAGRSGRDRHLERLAERQIPLAADLLTACLAAGADPRRAAEAVGGSLGGPVGERLVQTAAELRLGGEPARAWGRIGALPGAHGLARALERAGTTGAPAVEQVSRLAAGCRAHQGREAMKRADRTGVLVNAPLGGCFLPAFLLVGLAPVMIGLARGLAGDGP</sequence>
<reference evidence="9 10" key="1">
    <citation type="submission" date="2023-07" db="EMBL/GenBank/DDBJ databases">
        <title>Sequencing the genomes of 1000 actinobacteria strains.</title>
        <authorList>
            <person name="Klenk H.-P."/>
        </authorList>
    </citation>
    <scope>NUCLEOTIDE SEQUENCE [LARGE SCALE GENOMIC DNA]</scope>
    <source>
        <strain evidence="9 10">DSM 41600</strain>
    </source>
</reference>
<organism evidence="9 10">
    <name type="scientific">Streptomyces demainii</name>
    <dbReference type="NCBI Taxonomy" id="588122"/>
    <lineage>
        <taxon>Bacteria</taxon>
        <taxon>Bacillati</taxon>
        <taxon>Actinomycetota</taxon>
        <taxon>Actinomycetes</taxon>
        <taxon>Kitasatosporales</taxon>
        <taxon>Streptomycetaceae</taxon>
        <taxon>Streptomyces</taxon>
    </lineage>
</organism>
<keyword evidence="3 6" id="KW-0812">Transmembrane</keyword>
<keyword evidence="2" id="KW-1003">Cell membrane</keyword>
<keyword evidence="7" id="KW-0732">Signal</keyword>
<dbReference type="Proteomes" id="UP001234880">
    <property type="component" value="Unassembled WGS sequence"/>
</dbReference>
<evidence type="ECO:0000256" key="1">
    <source>
        <dbReference type="ARBA" id="ARBA00004651"/>
    </source>
</evidence>
<evidence type="ECO:0000256" key="4">
    <source>
        <dbReference type="ARBA" id="ARBA00022989"/>
    </source>
</evidence>
<evidence type="ECO:0000313" key="10">
    <source>
        <dbReference type="Proteomes" id="UP001234880"/>
    </source>
</evidence>
<dbReference type="InterPro" id="IPR018076">
    <property type="entry name" value="T2SS_GspF_dom"/>
</dbReference>
<evidence type="ECO:0000256" key="3">
    <source>
        <dbReference type="ARBA" id="ARBA00022692"/>
    </source>
</evidence>
<evidence type="ECO:0000259" key="8">
    <source>
        <dbReference type="Pfam" id="PF00482"/>
    </source>
</evidence>